<proteinExistence type="predicted"/>
<accession>A0ABP8HR52</accession>
<keyword evidence="1" id="KW-0732">Signal</keyword>
<evidence type="ECO:0000313" key="2">
    <source>
        <dbReference type="EMBL" id="GAA4343025.1"/>
    </source>
</evidence>
<dbReference type="EMBL" id="BAABGY010000016">
    <property type="protein sequence ID" value="GAA4343025.1"/>
    <property type="molecule type" value="Genomic_DNA"/>
</dbReference>
<reference evidence="3" key="1">
    <citation type="journal article" date="2019" name="Int. J. Syst. Evol. Microbiol.">
        <title>The Global Catalogue of Microorganisms (GCM) 10K type strain sequencing project: providing services to taxonomists for standard genome sequencing and annotation.</title>
        <authorList>
            <consortium name="The Broad Institute Genomics Platform"/>
            <consortium name="The Broad Institute Genome Sequencing Center for Infectious Disease"/>
            <person name="Wu L."/>
            <person name="Ma J."/>
        </authorList>
    </citation>
    <scope>NUCLEOTIDE SEQUENCE [LARGE SCALE GENOMIC DNA]</scope>
    <source>
        <strain evidence="3">JCM 17919</strain>
    </source>
</reference>
<keyword evidence="3" id="KW-1185">Reference proteome</keyword>
<dbReference type="Proteomes" id="UP001501725">
    <property type="component" value="Unassembled WGS sequence"/>
</dbReference>
<sequence length="281" mass="30844">MKQLFLASLLFAGLAAAAQDSTQTQKKDTLKNKPQFKLSANYNSGLHYYGRTDSLRSSGFFPMAEFWITPKFYVNAAPIFVNNALQSFDYVGTVATIGYQKVTDKWITGAYVLKPFYEGDAQLVQSALKAQTGVNVSKLHKIVNVNAGVDARFTDGVDFGATAGIDHIVRLPLKSGGVVVLDPGFSVNAGTQRYSRTYTKKNNNGGLPLIPLPGNGNGPTTETREENQFKILSYEASVPLIYAKKKWMLIATPAYVLPQNLLPGERGNNLFYVTTTVKYTF</sequence>
<feature type="signal peptide" evidence="1">
    <location>
        <begin position="1"/>
        <end position="17"/>
    </location>
</feature>
<evidence type="ECO:0000256" key="1">
    <source>
        <dbReference type="SAM" id="SignalP"/>
    </source>
</evidence>
<evidence type="ECO:0008006" key="4">
    <source>
        <dbReference type="Google" id="ProtNLM"/>
    </source>
</evidence>
<protein>
    <recommendedName>
        <fullName evidence="4">MipA/OmpV family protein</fullName>
    </recommendedName>
</protein>
<gene>
    <name evidence="2" type="ORF">GCM10023184_42950</name>
</gene>
<evidence type="ECO:0000313" key="3">
    <source>
        <dbReference type="Proteomes" id="UP001501725"/>
    </source>
</evidence>
<organism evidence="2 3">
    <name type="scientific">Flaviaesturariibacter amylovorans</name>
    <dbReference type="NCBI Taxonomy" id="1084520"/>
    <lineage>
        <taxon>Bacteria</taxon>
        <taxon>Pseudomonadati</taxon>
        <taxon>Bacteroidota</taxon>
        <taxon>Chitinophagia</taxon>
        <taxon>Chitinophagales</taxon>
        <taxon>Chitinophagaceae</taxon>
        <taxon>Flaviaestuariibacter</taxon>
    </lineage>
</organism>
<dbReference type="RefSeq" id="WP_345258019.1">
    <property type="nucleotide sequence ID" value="NZ_BAABGY010000016.1"/>
</dbReference>
<comment type="caution">
    <text evidence="2">The sequence shown here is derived from an EMBL/GenBank/DDBJ whole genome shotgun (WGS) entry which is preliminary data.</text>
</comment>
<name>A0ABP8HR52_9BACT</name>
<feature type="chain" id="PRO_5045320037" description="MipA/OmpV family protein" evidence="1">
    <location>
        <begin position="18"/>
        <end position="281"/>
    </location>
</feature>